<feature type="signal peptide" evidence="1">
    <location>
        <begin position="1"/>
        <end position="21"/>
    </location>
</feature>
<dbReference type="InterPro" id="IPR036249">
    <property type="entry name" value="Thioredoxin-like_sf"/>
</dbReference>
<accession>A0A2R8B4S2</accession>
<dbReference type="OrthoDB" id="9808254at2"/>
<feature type="chain" id="PRO_5015303493" description="DUF1223 domain-containing protein" evidence="1">
    <location>
        <begin position="22"/>
        <end position="235"/>
    </location>
</feature>
<dbReference type="PANTHER" id="PTHR36057:SF1">
    <property type="entry name" value="LIPOPROTEIN LIPID ATTACHMENT SITE-LIKE PROTEIN, PUTATIVE (DUF1223)-RELATED"/>
    <property type="match status" value="1"/>
</dbReference>
<name>A0A2R8B4S2_9RHOB</name>
<dbReference type="RefSeq" id="WP_108852019.1">
    <property type="nucleotide sequence ID" value="NZ_OMOQ01000001.1"/>
</dbReference>
<keyword evidence="1" id="KW-0732">Signal</keyword>
<sequence length="235" mass="25239">MLRIFGAALGVWLGVASFALAQSGTDSPVVVELYTSQGCSSCPPADAILKGLAAREDVIALGLHVDYWDYIGWKDNFADPAFSKRQRAYARAAGARSVYTPQMIVGGREHLVGSRVAELDRLLRRYAGQKSNIALSIARKGDGVRLTARANGGLPGAAIVQLVRYRPMSRVEIRRGENAGRVLDYANVVTTWARVAEWDGRSDLSLDVAAEGPEPVVVIIQQAGPGPILAAARLR</sequence>
<keyword evidence="3" id="KW-1185">Reference proteome</keyword>
<evidence type="ECO:0000256" key="1">
    <source>
        <dbReference type="SAM" id="SignalP"/>
    </source>
</evidence>
<evidence type="ECO:0000313" key="2">
    <source>
        <dbReference type="EMBL" id="SPH17589.1"/>
    </source>
</evidence>
<dbReference type="AlphaFoldDB" id="A0A2R8B4S2"/>
<dbReference type="Proteomes" id="UP000244924">
    <property type="component" value="Unassembled WGS sequence"/>
</dbReference>
<reference evidence="2 3" key="1">
    <citation type="submission" date="2018-03" db="EMBL/GenBank/DDBJ databases">
        <authorList>
            <person name="Keele B.F."/>
        </authorList>
    </citation>
    <scope>NUCLEOTIDE SEQUENCE [LARGE SCALE GENOMIC DNA]</scope>
    <source>
        <strain evidence="2 3">CECT 8626</strain>
    </source>
</reference>
<dbReference type="Pfam" id="PF06764">
    <property type="entry name" value="DUF1223"/>
    <property type="match status" value="1"/>
</dbReference>
<organism evidence="2 3">
    <name type="scientific">Albidovulum aquaemixtae</name>
    <dbReference type="NCBI Taxonomy" id="1542388"/>
    <lineage>
        <taxon>Bacteria</taxon>
        <taxon>Pseudomonadati</taxon>
        <taxon>Pseudomonadota</taxon>
        <taxon>Alphaproteobacteria</taxon>
        <taxon>Rhodobacterales</taxon>
        <taxon>Paracoccaceae</taxon>
        <taxon>Albidovulum</taxon>
    </lineage>
</organism>
<proteinExistence type="predicted"/>
<dbReference type="SUPFAM" id="SSF52833">
    <property type="entry name" value="Thioredoxin-like"/>
    <property type="match status" value="1"/>
</dbReference>
<dbReference type="PANTHER" id="PTHR36057">
    <property type="match status" value="1"/>
</dbReference>
<dbReference type="EMBL" id="OMOQ01000001">
    <property type="protein sequence ID" value="SPH17589.1"/>
    <property type="molecule type" value="Genomic_DNA"/>
</dbReference>
<dbReference type="InterPro" id="IPR010634">
    <property type="entry name" value="DUF1223"/>
</dbReference>
<gene>
    <name evidence="2" type="ORF">DEA8626_01112</name>
</gene>
<protein>
    <recommendedName>
        <fullName evidence="4">DUF1223 domain-containing protein</fullName>
    </recommendedName>
</protein>
<evidence type="ECO:0008006" key="4">
    <source>
        <dbReference type="Google" id="ProtNLM"/>
    </source>
</evidence>
<evidence type="ECO:0000313" key="3">
    <source>
        <dbReference type="Proteomes" id="UP000244924"/>
    </source>
</evidence>